<name>A0AAD7H0X1_9AGAR</name>
<gene>
    <name evidence="3" type="ORF">B0H16DRAFT_1703879</name>
</gene>
<protein>
    <submittedName>
        <fullName evidence="3">Uncharacterized protein</fullName>
    </submittedName>
</protein>
<proteinExistence type="predicted"/>
<keyword evidence="4" id="KW-1185">Reference proteome</keyword>
<feature type="region of interest" description="Disordered" evidence="1">
    <location>
        <begin position="517"/>
        <end position="566"/>
    </location>
</feature>
<dbReference type="EMBL" id="JARKIB010000424">
    <property type="protein sequence ID" value="KAJ7709233.1"/>
    <property type="molecule type" value="Genomic_DNA"/>
</dbReference>
<dbReference type="Proteomes" id="UP001215598">
    <property type="component" value="Unassembled WGS sequence"/>
</dbReference>
<keyword evidence="2" id="KW-1133">Transmembrane helix</keyword>
<evidence type="ECO:0000256" key="2">
    <source>
        <dbReference type="SAM" id="Phobius"/>
    </source>
</evidence>
<evidence type="ECO:0000256" key="1">
    <source>
        <dbReference type="SAM" id="MobiDB-lite"/>
    </source>
</evidence>
<feature type="transmembrane region" description="Helical" evidence="2">
    <location>
        <begin position="373"/>
        <end position="393"/>
    </location>
</feature>
<dbReference type="AlphaFoldDB" id="A0AAD7H0X1"/>
<organism evidence="3 4">
    <name type="scientific">Mycena metata</name>
    <dbReference type="NCBI Taxonomy" id="1033252"/>
    <lineage>
        <taxon>Eukaryota</taxon>
        <taxon>Fungi</taxon>
        <taxon>Dikarya</taxon>
        <taxon>Basidiomycota</taxon>
        <taxon>Agaricomycotina</taxon>
        <taxon>Agaricomycetes</taxon>
        <taxon>Agaricomycetidae</taxon>
        <taxon>Agaricales</taxon>
        <taxon>Marasmiineae</taxon>
        <taxon>Mycenaceae</taxon>
        <taxon>Mycena</taxon>
    </lineage>
</organism>
<evidence type="ECO:0000313" key="4">
    <source>
        <dbReference type="Proteomes" id="UP001215598"/>
    </source>
</evidence>
<feature type="transmembrane region" description="Helical" evidence="2">
    <location>
        <begin position="21"/>
        <end position="39"/>
    </location>
</feature>
<accession>A0AAD7H0X1</accession>
<feature type="transmembrane region" description="Helical" evidence="2">
    <location>
        <begin position="334"/>
        <end position="352"/>
    </location>
</feature>
<evidence type="ECO:0000313" key="3">
    <source>
        <dbReference type="EMBL" id="KAJ7709233.1"/>
    </source>
</evidence>
<keyword evidence="2" id="KW-0472">Membrane</keyword>
<feature type="transmembrane region" description="Helical" evidence="2">
    <location>
        <begin position="75"/>
        <end position="94"/>
    </location>
</feature>
<feature type="transmembrane region" description="Helical" evidence="2">
    <location>
        <begin position="216"/>
        <end position="235"/>
    </location>
</feature>
<reference evidence="3" key="1">
    <citation type="submission" date="2023-03" db="EMBL/GenBank/DDBJ databases">
        <title>Massive genome expansion in bonnet fungi (Mycena s.s.) driven by repeated elements and novel gene families across ecological guilds.</title>
        <authorList>
            <consortium name="Lawrence Berkeley National Laboratory"/>
            <person name="Harder C.B."/>
            <person name="Miyauchi S."/>
            <person name="Viragh M."/>
            <person name="Kuo A."/>
            <person name="Thoen E."/>
            <person name="Andreopoulos B."/>
            <person name="Lu D."/>
            <person name="Skrede I."/>
            <person name="Drula E."/>
            <person name="Henrissat B."/>
            <person name="Morin E."/>
            <person name="Kohler A."/>
            <person name="Barry K."/>
            <person name="LaButti K."/>
            <person name="Morin E."/>
            <person name="Salamov A."/>
            <person name="Lipzen A."/>
            <person name="Mereny Z."/>
            <person name="Hegedus B."/>
            <person name="Baldrian P."/>
            <person name="Stursova M."/>
            <person name="Weitz H."/>
            <person name="Taylor A."/>
            <person name="Grigoriev I.V."/>
            <person name="Nagy L.G."/>
            <person name="Martin F."/>
            <person name="Kauserud H."/>
        </authorList>
    </citation>
    <scope>NUCLEOTIDE SEQUENCE</scope>
    <source>
        <strain evidence="3">CBHHK182m</strain>
    </source>
</reference>
<feature type="transmembrane region" description="Helical" evidence="2">
    <location>
        <begin position="247"/>
        <end position="266"/>
    </location>
</feature>
<keyword evidence="2" id="KW-0812">Transmembrane</keyword>
<feature type="transmembrane region" description="Helical" evidence="2">
    <location>
        <begin position="141"/>
        <end position="166"/>
    </location>
</feature>
<sequence>MLQMPTSTFSMFSSSSKSLDGFFGLICVGIQLVLAVVLSEPKTEFTTAVRATATVKVVLQPTKCVLSDDTSSFPYVAAMGCAAIVLFGLFYILCAKRFKPVPPRASHTEKGFSTGDEPPSPPSDPDTESNAKKHRNNWLRLFLILLVSMVLLSLGASLFLACMVPSRRVLYPLESFCARTLRIVDRKFHEGWSLAASNISALGTHLSLHRRQYTKIGLLALASHSACITLGFGFCRLRRFMFNLGGDWWAMPAATVFVPHAILAAFPQLRWPLWMVLYSKCEGQLFVPMHHINRILSCFSFLAKFNSPGIAVRFYAISLVTALIHVTIQIVVGPIIIHTIAACLGTLILGFNGIHPTRRAANNFFSWRRLRNFYLCCTVFCLAYHVVAYWTVFACFHYSVLFPHLQPLVWESLFCPKAWETLRPTVWFLLDRYQTWKSDQIDEFAALIPELRRLFMAGFAVCWETWGALDSFDQLMILGPAAVFYGHLDVTLAKIATLVLPPTIKAAILCANLTTRSGDPTADTDAEDRRGTNPRQKVPNLLRPPTRAVPGHRAQHIPQRSSNPSREYTHNIPLLLPVLKSLTREYTPNSLIPDLVPLSIHPAQVARPRIYAHNITQPLSTLQGVYSSISSSGHYTRRIYPQLLKLLEDDFFWELRVCLPLYVSSQQNKGWGKDTFFPRLVGFNCAMDKSQDSRWLELEPMLKIEPLRASRGSSARNLELD</sequence>
<feature type="region of interest" description="Disordered" evidence="1">
    <location>
        <begin position="106"/>
        <end position="131"/>
    </location>
</feature>
<comment type="caution">
    <text evidence="3">The sequence shown here is derived from an EMBL/GenBank/DDBJ whole genome shotgun (WGS) entry which is preliminary data.</text>
</comment>